<dbReference type="RefSeq" id="WP_252441764.1">
    <property type="nucleotide sequence ID" value="NZ_JAGSOV010000050.1"/>
</dbReference>
<gene>
    <name evidence="2" type="ORF">KDL28_23945</name>
</gene>
<proteinExistence type="predicted"/>
<dbReference type="EMBL" id="JAGSOV010000050">
    <property type="protein sequence ID" value="MCO1658118.1"/>
    <property type="molecule type" value="Genomic_DNA"/>
</dbReference>
<accession>A0ABT1A553</accession>
<evidence type="ECO:0000313" key="2">
    <source>
        <dbReference type="EMBL" id="MCO1658118.1"/>
    </source>
</evidence>
<feature type="region of interest" description="Disordered" evidence="1">
    <location>
        <begin position="226"/>
        <end position="252"/>
    </location>
</feature>
<evidence type="ECO:0000256" key="1">
    <source>
        <dbReference type="SAM" id="MobiDB-lite"/>
    </source>
</evidence>
<organism evidence="2 3">
    <name type="scientific">Pseudonocardia humida</name>
    <dbReference type="NCBI Taxonomy" id="2800819"/>
    <lineage>
        <taxon>Bacteria</taxon>
        <taxon>Bacillati</taxon>
        <taxon>Actinomycetota</taxon>
        <taxon>Actinomycetes</taxon>
        <taxon>Pseudonocardiales</taxon>
        <taxon>Pseudonocardiaceae</taxon>
        <taxon>Pseudonocardia</taxon>
    </lineage>
</organism>
<dbReference type="Proteomes" id="UP001165283">
    <property type="component" value="Unassembled WGS sequence"/>
</dbReference>
<evidence type="ECO:0000313" key="3">
    <source>
        <dbReference type="Proteomes" id="UP001165283"/>
    </source>
</evidence>
<comment type="caution">
    <text evidence="2">The sequence shown here is derived from an EMBL/GenBank/DDBJ whole genome shotgun (WGS) entry which is preliminary data.</text>
</comment>
<keyword evidence="3" id="KW-1185">Reference proteome</keyword>
<reference evidence="2" key="1">
    <citation type="submission" date="2021-04" db="EMBL/GenBank/DDBJ databases">
        <title>Pseudonocardia sp. nov., isolated from sandy soil of mangrove forest.</title>
        <authorList>
            <person name="Zan Z."/>
            <person name="Huang R."/>
            <person name="Liu W."/>
        </authorList>
    </citation>
    <scope>NUCLEOTIDE SEQUENCE</scope>
    <source>
        <strain evidence="2">S2-4</strain>
    </source>
</reference>
<sequence length="252" mass="25844">MSEHTTPQPAEDLAAAIAAVMADFRAEDPARAHLNSTEIIDETLAELDPDDITTLVDTGDMSDEVAQAYRTVLDTPLDQLHTVLNGDTTALTARDGAATGEDTGEGTSHGGPLPVECTDLTSQTAAGARSDSREVVGLVCPECGEDAVEQAPTALTPYEALGEETPGYCHPDGEPLCPVMGSHGYPPADPVEVLADESADEIPDESGGDPLRQACAAVAAADHAAEASAGCTDSSVGSDDGGEAVSEQGWER</sequence>
<name>A0ABT1A553_9PSEU</name>
<protein>
    <submittedName>
        <fullName evidence="2">Uncharacterized protein</fullName>
    </submittedName>
</protein>